<feature type="coiled-coil region" evidence="1">
    <location>
        <begin position="33"/>
        <end position="67"/>
    </location>
</feature>
<accession>A0AAD7FHR6</accession>
<dbReference type="InterPro" id="IPR032675">
    <property type="entry name" value="LRR_dom_sf"/>
</dbReference>
<keyword evidence="1" id="KW-0175">Coiled coil</keyword>
<evidence type="ECO:0000313" key="3">
    <source>
        <dbReference type="Proteomes" id="UP001221142"/>
    </source>
</evidence>
<proteinExistence type="predicted"/>
<evidence type="ECO:0000313" key="2">
    <source>
        <dbReference type="EMBL" id="KAJ7620939.1"/>
    </source>
</evidence>
<organism evidence="2 3">
    <name type="scientific">Roridomyces roridus</name>
    <dbReference type="NCBI Taxonomy" id="1738132"/>
    <lineage>
        <taxon>Eukaryota</taxon>
        <taxon>Fungi</taxon>
        <taxon>Dikarya</taxon>
        <taxon>Basidiomycota</taxon>
        <taxon>Agaricomycotina</taxon>
        <taxon>Agaricomycetes</taxon>
        <taxon>Agaricomycetidae</taxon>
        <taxon>Agaricales</taxon>
        <taxon>Marasmiineae</taxon>
        <taxon>Mycenaceae</taxon>
        <taxon>Roridomyces</taxon>
    </lineage>
</organism>
<dbReference type="PANTHER" id="PTHR38926">
    <property type="entry name" value="F-BOX DOMAIN CONTAINING PROTEIN, EXPRESSED"/>
    <property type="match status" value="1"/>
</dbReference>
<dbReference type="PANTHER" id="PTHR38926:SF72">
    <property type="entry name" value="IM:7136021-RELATED"/>
    <property type="match status" value="1"/>
</dbReference>
<dbReference type="EMBL" id="JARKIF010000016">
    <property type="protein sequence ID" value="KAJ7620939.1"/>
    <property type="molecule type" value="Genomic_DNA"/>
</dbReference>
<comment type="caution">
    <text evidence="2">The sequence shown here is derived from an EMBL/GenBank/DDBJ whole genome shotgun (WGS) entry which is preliminary data.</text>
</comment>
<evidence type="ECO:0000256" key="1">
    <source>
        <dbReference type="SAM" id="Coils"/>
    </source>
</evidence>
<keyword evidence="3" id="KW-1185">Reference proteome</keyword>
<protein>
    <recommendedName>
        <fullName evidence="4">F-box domain-containing protein</fullName>
    </recommendedName>
</protein>
<name>A0AAD7FHR6_9AGAR</name>
<reference evidence="2" key="1">
    <citation type="submission" date="2023-03" db="EMBL/GenBank/DDBJ databases">
        <title>Massive genome expansion in bonnet fungi (Mycena s.s.) driven by repeated elements and novel gene families across ecological guilds.</title>
        <authorList>
            <consortium name="Lawrence Berkeley National Laboratory"/>
            <person name="Harder C.B."/>
            <person name="Miyauchi S."/>
            <person name="Viragh M."/>
            <person name="Kuo A."/>
            <person name="Thoen E."/>
            <person name="Andreopoulos B."/>
            <person name="Lu D."/>
            <person name="Skrede I."/>
            <person name="Drula E."/>
            <person name="Henrissat B."/>
            <person name="Morin E."/>
            <person name="Kohler A."/>
            <person name="Barry K."/>
            <person name="LaButti K."/>
            <person name="Morin E."/>
            <person name="Salamov A."/>
            <person name="Lipzen A."/>
            <person name="Mereny Z."/>
            <person name="Hegedus B."/>
            <person name="Baldrian P."/>
            <person name="Stursova M."/>
            <person name="Weitz H."/>
            <person name="Taylor A."/>
            <person name="Grigoriev I.V."/>
            <person name="Nagy L.G."/>
            <person name="Martin F."/>
            <person name="Kauserud H."/>
        </authorList>
    </citation>
    <scope>NUCLEOTIDE SEQUENCE</scope>
    <source>
        <strain evidence="2">9284</strain>
    </source>
</reference>
<dbReference type="AlphaFoldDB" id="A0AAD7FHR6"/>
<evidence type="ECO:0008006" key="4">
    <source>
        <dbReference type="Google" id="ProtNLM"/>
    </source>
</evidence>
<dbReference type="SUPFAM" id="SSF52047">
    <property type="entry name" value="RNI-like"/>
    <property type="match status" value="1"/>
</dbReference>
<dbReference type="Proteomes" id="UP001221142">
    <property type="component" value="Unassembled WGS sequence"/>
</dbReference>
<gene>
    <name evidence="2" type="ORF">FB45DRAFT_927946</name>
</gene>
<sequence length="479" mass="54346">MGPSRLSSLEVTHLLESNDPPLDTDVLPIRHFLGEKQSRLDDLNAKIDELQAALGQLLSERDEVADLVQRHSAILAPIRRVPIDVLSEIFSWTSFTRRVRGTERDSPPWILGHICQSWRSLVLSSPLLWRSIEIIPDVHPMSMLQSQLLRSAHIPLDITLRWEGNAHEMALLSLLVTHCLRWRALHVKVASKNTKILMRLRDIYGRVPQLTRFTFEDTTNIYSVDHEVSFLSQAPSLREVIFTDSTFLGLAPRFQIPWAQITRYRGSFRALDQLHILSTCSNLVDCSLLSTAPRIPPSDVPISLPRLRRLRVEDSCGLLSHIVAPRLEELLMEANFPAVLPLISRSSCRLRSLILCQGCQFDSSSAFADLLRALPNLEHLAIVPVGNPSLSHIWDVMTISGTDSQATLCPNLQSFTCRWHERIDSMLAVMLRSRHGQLRVLRFVSRDHERVSEEELKRVVEECPGLDVAVLKARKLPSF</sequence>
<dbReference type="Gene3D" id="3.80.10.10">
    <property type="entry name" value="Ribonuclease Inhibitor"/>
    <property type="match status" value="1"/>
</dbReference>